<evidence type="ECO:0000256" key="3">
    <source>
        <dbReference type="ARBA" id="ARBA00022443"/>
    </source>
</evidence>
<dbReference type="PANTHER" id="PTHR12287">
    <property type="entry name" value="EPIDERMAL GROWTH FACTOR RECEPTOR KINASE SUBSTRATE EPS8-RELATED PROTEIN"/>
    <property type="match status" value="1"/>
</dbReference>
<sequence length="530" mass="59871">MMDAQGRVWGQDMILQVRDHELLLSDIETKEELESFPLESVQACAAVLNCCVYNSILAITVREQSQHGSSILLFQCEQLGAELMKANLEKAVKEWKGERESQDVLRSSLETMLSQQSRRSFHSNPPHTSQDRWAGLPEPVPFIPPTPRGWQSQDQVPQNPPASMDYAPDQPQPPKPRDEWTDPGLQAMQDFDKDTEILNHVLSDIELFVGKLKETSRSLSIKKKSKKKDKERRVLPPEPEYETCFQKIKYALNLLGKLKPKLQQQPPSAPELVRIMFSTLSFILSNCPWPNLASSIVSPLLTEAAIDLLDESLEKKDRDTWKSLGKAWDTMRTEYPGGQFIPPYIPIFSDGWVPPLPTQRENTTHLERQPLGSQNHATPRAPSSPPQRMQAMYEFQARNNKELTVMKGELLEILDQRKKWWLARNSAGERGYIPNNIVGPVDQEPAENSMNHVPSGSPGLQQHSTPAEVTAWLRDMGFSKITVKCLGVLNGKQLLGMSQKEMKTVCPEEGRRVFFKLSAVKSSLGIGPHD</sequence>
<dbReference type="GO" id="GO:0007266">
    <property type="term" value="P:Rho protein signal transduction"/>
    <property type="evidence" value="ECO:0007669"/>
    <property type="project" value="TreeGrafter"/>
</dbReference>
<dbReference type="AlphaFoldDB" id="A0A452IPV5"/>
<dbReference type="GO" id="GO:0003779">
    <property type="term" value="F:actin binding"/>
    <property type="evidence" value="ECO:0007669"/>
    <property type="project" value="TreeGrafter"/>
</dbReference>
<dbReference type="FunFam" id="2.30.30.40:FF:000195">
    <property type="entry name" value="epidermal growth factor receptor kinase substrate 8-like protein 3"/>
    <property type="match status" value="1"/>
</dbReference>
<keyword evidence="3 6" id="KW-0728">SH3 domain</keyword>
<feature type="compositionally biased region" description="Pro residues" evidence="7">
    <location>
        <begin position="138"/>
        <end position="147"/>
    </location>
</feature>
<dbReference type="Pfam" id="PF22975">
    <property type="entry name" value="EPS8_2nd"/>
    <property type="match status" value="1"/>
</dbReference>
<evidence type="ECO:0000313" key="9">
    <source>
        <dbReference type="Ensembl" id="ENSGAGP00000030016.1"/>
    </source>
</evidence>
<dbReference type="Ensembl" id="ENSGAGT00000034086.1">
    <property type="protein sequence ID" value="ENSGAGP00000030016.1"/>
    <property type="gene ID" value="ENSGAGG00000021665.1"/>
</dbReference>
<protein>
    <recommendedName>
        <fullName evidence="8">SH3 domain-containing protein</fullName>
    </recommendedName>
</protein>
<proteinExistence type="inferred from homology"/>
<reference evidence="10" key="1">
    <citation type="journal article" date="2017" name="PLoS ONE">
        <title>The Agassiz's desert tortoise genome provides a resource for the conservation of a threatened species.</title>
        <authorList>
            <person name="Tollis M."/>
            <person name="DeNardo D.F."/>
            <person name="Cornelius J.A."/>
            <person name="Dolby G.A."/>
            <person name="Edwards T."/>
            <person name="Henen B.T."/>
            <person name="Karl A.E."/>
            <person name="Murphy R.W."/>
            <person name="Kusumi K."/>
        </authorList>
    </citation>
    <scope>NUCLEOTIDE SEQUENCE [LARGE SCALE GENOMIC DNA]</scope>
</reference>
<dbReference type="InterPro" id="IPR035462">
    <property type="entry name" value="Eps8_SH3"/>
</dbReference>
<dbReference type="InterPro" id="IPR013625">
    <property type="entry name" value="PTB"/>
</dbReference>
<dbReference type="InterPro" id="IPR001452">
    <property type="entry name" value="SH3_domain"/>
</dbReference>
<dbReference type="SUPFAM" id="SSF47769">
    <property type="entry name" value="SAM/Pointed domain"/>
    <property type="match status" value="1"/>
</dbReference>
<evidence type="ECO:0000256" key="5">
    <source>
        <dbReference type="ARBA" id="ARBA00022553"/>
    </source>
</evidence>
<comment type="similarity">
    <text evidence="2">Belongs to the EPS8 family.</text>
</comment>
<dbReference type="InterPro" id="IPR039801">
    <property type="entry name" value="EPS8-like"/>
</dbReference>
<dbReference type="PROSITE" id="PS50002">
    <property type="entry name" value="SH3"/>
    <property type="match status" value="1"/>
</dbReference>
<evidence type="ECO:0000256" key="6">
    <source>
        <dbReference type="PROSITE-ProRule" id="PRU00192"/>
    </source>
</evidence>
<dbReference type="Pfam" id="PF18016">
    <property type="entry name" value="SAM_3"/>
    <property type="match status" value="1"/>
</dbReference>
<dbReference type="Gene3D" id="2.30.29.30">
    <property type="entry name" value="Pleckstrin-homology domain (PH domain)/Phosphotyrosine-binding domain (PTB)"/>
    <property type="match status" value="1"/>
</dbReference>
<organism evidence="9 10">
    <name type="scientific">Gopherus agassizii</name>
    <name type="common">Agassiz's desert tortoise</name>
    <dbReference type="NCBI Taxonomy" id="38772"/>
    <lineage>
        <taxon>Eukaryota</taxon>
        <taxon>Metazoa</taxon>
        <taxon>Chordata</taxon>
        <taxon>Craniata</taxon>
        <taxon>Vertebrata</taxon>
        <taxon>Euteleostomi</taxon>
        <taxon>Archelosauria</taxon>
        <taxon>Testudinata</taxon>
        <taxon>Testudines</taxon>
        <taxon>Cryptodira</taxon>
        <taxon>Durocryptodira</taxon>
        <taxon>Testudinoidea</taxon>
        <taxon>Testudinidae</taxon>
        <taxon>Gopherus</taxon>
    </lineage>
</organism>
<dbReference type="Pfam" id="PF00018">
    <property type="entry name" value="SH3_1"/>
    <property type="match status" value="1"/>
</dbReference>
<dbReference type="SUPFAM" id="SSF50729">
    <property type="entry name" value="PH domain-like"/>
    <property type="match status" value="1"/>
</dbReference>
<dbReference type="InterPro" id="IPR036028">
    <property type="entry name" value="SH3-like_dom_sf"/>
</dbReference>
<dbReference type="InterPro" id="IPR055093">
    <property type="entry name" value="EPS8_2nd"/>
</dbReference>
<dbReference type="GO" id="GO:1900029">
    <property type="term" value="P:positive regulation of ruffle assembly"/>
    <property type="evidence" value="ECO:0007669"/>
    <property type="project" value="TreeGrafter"/>
</dbReference>
<evidence type="ECO:0000313" key="10">
    <source>
        <dbReference type="Proteomes" id="UP000291020"/>
    </source>
</evidence>
<evidence type="ECO:0000256" key="2">
    <source>
        <dbReference type="ARBA" id="ARBA00006197"/>
    </source>
</evidence>
<reference evidence="9" key="3">
    <citation type="submission" date="2025-09" db="UniProtKB">
        <authorList>
            <consortium name="Ensembl"/>
        </authorList>
    </citation>
    <scope>IDENTIFICATION</scope>
</reference>
<dbReference type="InterPro" id="IPR033928">
    <property type="entry name" value="EPS8_PTB"/>
</dbReference>
<dbReference type="SUPFAM" id="SSF50044">
    <property type="entry name" value="SH3-domain"/>
    <property type="match status" value="1"/>
</dbReference>
<dbReference type="Gene3D" id="1.10.150.50">
    <property type="entry name" value="Transcription Factor, Ets-1"/>
    <property type="match status" value="1"/>
</dbReference>
<dbReference type="GO" id="GO:0035023">
    <property type="term" value="P:regulation of Rho protein signal transduction"/>
    <property type="evidence" value="ECO:0007669"/>
    <property type="project" value="TreeGrafter"/>
</dbReference>
<name>A0A452IPV5_9SAUR</name>
<dbReference type="GO" id="GO:0031982">
    <property type="term" value="C:vesicle"/>
    <property type="evidence" value="ECO:0007669"/>
    <property type="project" value="TreeGrafter"/>
</dbReference>
<evidence type="ECO:0000256" key="4">
    <source>
        <dbReference type="ARBA" id="ARBA00022490"/>
    </source>
</evidence>
<dbReference type="PANTHER" id="PTHR12287:SF22">
    <property type="entry name" value="EPIDERMAL GROWTH FACTOR RECEPTOR KINASE SUBSTRATE 8-LIKE PROTEIN 3"/>
    <property type="match status" value="1"/>
</dbReference>
<dbReference type="CDD" id="cd11764">
    <property type="entry name" value="SH3_Eps8"/>
    <property type="match status" value="1"/>
</dbReference>
<evidence type="ECO:0000256" key="7">
    <source>
        <dbReference type="SAM" id="MobiDB-lite"/>
    </source>
</evidence>
<feature type="region of interest" description="Disordered" evidence="7">
    <location>
        <begin position="115"/>
        <end position="185"/>
    </location>
</feature>
<feature type="compositionally biased region" description="Polar residues" evidence="7">
    <location>
        <begin position="115"/>
        <end position="128"/>
    </location>
</feature>
<evidence type="ECO:0000256" key="1">
    <source>
        <dbReference type="ARBA" id="ARBA00004496"/>
    </source>
</evidence>
<feature type="domain" description="SH3" evidence="8">
    <location>
        <begin position="384"/>
        <end position="443"/>
    </location>
</feature>
<keyword evidence="4" id="KW-0963">Cytoplasm</keyword>
<dbReference type="GO" id="GO:0032587">
    <property type="term" value="C:ruffle membrane"/>
    <property type="evidence" value="ECO:0007669"/>
    <property type="project" value="TreeGrafter"/>
</dbReference>
<dbReference type="InterPro" id="IPR011993">
    <property type="entry name" value="PH-like_dom_sf"/>
</dbReference>
<dbReference type="PRINTS" id="PR00452">
    <property type="entry name" value="SH3DOMAIN"/>
</dbReference>
<evidence type="ECO:0000259" key="8">
    <source>
        <dbReference type="PROSITE" id="PS50002"/>
    </source>
</evidence>
<dbReference type="InterPro" id="IPR041418">
    <property type="entry name" value="SAM_3"/>
</dbReference>
<dbReference type="Proteomes" id="UP000291020">
    <property type="component" value="Unassembled WGS sequence"/>
</dbReference>
<reference evidence="9" key="2">
    <citation type="submission" date="2025-08" db="UniProtKB">
        <authorList>
            <consortium name="Ensembl"/>
        </authorList>
    </citation>
    <scope>IDENTIFICATION</scope>
</reference>
<dbReference type="STRING" id="38772.ENSGAGP00000030016"/>
<keyword evidence="5" id="KW-0597">Phosphoprotein</keyword>
<comment type="subcellular location">
    <subcellularLocation>
        <location evidence="1">Cytoplasm</location>
    </subcellularLocation>
</comment>
<dbReference type="GO" id="GO:0005737">
    <property type="term" value="C:cytoplasm"/>
    <property type="evidence" value="ECO:0007669"/>
    <property type="project" value="UniProtKB-SubCell"/>
</dbReference>
<dbReference type="CDD" id="cd01210">
    <property type="entry name" value="PTB_EPS8"/>
    <property type="match status" value="1"/>
</dbReference>
<dbReference type="SMART" id="SM00326">
    <property type="entry name" value="SH3"/>
    <property type="match status" value="1"/>
</dbReference>
<keyword evidence="10" id="KW-1185">Reference proteome</keyword>
<dbReference type="Pfam" id="PF08416">
    <property type="entry name" value="PTB"/>
    <property type="match status" value="1"/>
</dbReference>
<dbReference type="Gene3D" id="2.30.30.40">
    <property type="entry name" value="SH3 Domains"/>
    <property type="match status" value="1"/>
</dbReference>
<feature type="region of interest" description="Disordered" evidence="7">
    <location>
        <begin position="366"/>
        <end position="386"/>
    </location>
</feature>
<accession>A0A452IPV5</accession>
<dbReference type="InterPro" id="IPR013761">
    <property type="entry name" value="SAM/pointed_sf"/>
</dbReference>